<gene>
    <name evidence="2" type="ORF">SAMN04488078_100555</name>
</gene>
<accession>A0A239C2Z4</accession>
<dbReference type="Gene3D" id="2.80.10.50">
    <property type="match status" value="1"/>
</dbReference>
<feature type="signal peptide" evidence="1">
    <location>
        <begin position="1"/>
        <end position="23"/>
    </location>
</feature>
<evidence type="ECO:0000313" key="2">
    <source>
        <dbReference type="EMBL" id="SNS13784.1"/>
    </source>
</evidence>
<dbReference type="Proteomes" id="UP000198440">
    <property type="component" value="Unassembled WGS sequence"/>
</dbReference>
<protein>
    <recommendedName>
        <fullName evidence="4">Secreted protein</fullName>
    </recommendedName>
</protein>
<dbReference type="EMBL" id="FZON01000005">
    <property type="protein sequence ID" value="SNS13784.1"/>
    <property type="molecule type" value="Genomic_DNA"/>
</dbReference>
<name>A0A239C2Z4_9RHOB</name>
<evidence type="ECO:0000256" key="1">
    <source>
        <dbReference type="SAM" id="SignalP"/>
    </source>
</evidence>
<sequence>MRILSFFAAALVAISMLATTASAEGLKRLQNRWKPDQMIHIEHGQVQVGQVQPGWWSAMWSIDPIPGTNFVRIRNHWKGDQYLHVEHGQVQSGQIQNGWWSAMWTLQQVQ</sequence>
<dbReference type="AlphaFoldDB" id="A0A239C2Z4"/>
<proteinExistence type="predicted"/>
<dbReference type="CDD" id="cd23432">
    <property type="entry name" value="beta-trefoil_Ricin_EndoBetaGal-like"/>
    <property type="match status" value="1"/>
</dbReference>
<dbReference type="InterPro" id="IPR035992">
    <property type="entry name" value="Ricin_B-like_lectins"/>
</dbReference>
<keyword evidence="1" id="KW-0732">Signal</keyword>
<dbReference type="RefSeq" id="WP_089276587.1">
    <property type="nucleotide sequence ID" value="NZ_FZON01000005.1"/>
</dbReference>
<evidence type="ECO:0008006" key="4">
    <source>
        <dbReference type="Google" id="ProtNLM"/>
    </source>
</evidence>
<reference evidence="2 3" key="1">
    <citation type="submission" date="2017-06" db="EMBL/GenBank/DDBJ databases">
        <authorList>
            <person name="Kim H.J."/>
            <person name="Triplett B.A."/>
        </authorList>
    </citation>
    <scope>NUCLEOTIDE SEQUENCE [LARGE SCALE GENOMIC DNA]</scope>
    <source>
        <strain evidence="2 3">DSM 11445</strain>
    </source>
</reference>
<dbReference type="SUPFAM" id="SSF50370">
    <property type="entry name" value="Ricin B-like lectins"/>
    <property type="match status" value="1"/>
</dbReference>
<dbReference type="OrthoDB" id="100605at2"/>
<organism evidence="2 3">
    <name type="scientific">Antarctobacter heliothermus</name>
    <dbReference type="NCBI Taxonomy" id="74033"/>
    <lineage>
        <taxon>Bacteria</taxon>
        <taxon>Pseudomonadati</taxon>
        <taxon>Pseudomonadota</taxon>
        <taxon>Alphaproteobacteria</taxon>
        <taxon>Rhodobacterales</taxon>
        <taxon>Roseobacteraceae</taxon>
        <taxon>Antarctobacter</taxon>
    </lineage>
</organism>
<evidence type="ECO:0000313" key="3">
    <source>
        <dbReference type="Proteomes" id="UP000198440"/>
    </source>
</evidence>
<feature type="chain" id="PRO_5012579524" description="Secreted protein" evidence="1">
    <location>
        <begin position="24"/>
        <end position="110"/>
    </location>
</feature>